<gene>
    <name evidence="3" type="ORF">RM590_12560</name>
</gene>
<keyword evidence="4" id="KW-1185">Reference proteome</keyword>
<comment type="caution">
    <text evidence="3">The sequence shown here is derived from an EMBL/GenBank/DDBJ whole genome shotgun (WGS) entry which is preliminary data.</text>
</comment>
<dbReference type="RefSeq" id="WP_311704563.1">
    <property type="nucleotide sequence ID" value="NZ_JAVREL010000005.1"/>
</dbReference>
<evidence type="ECO:0000256" key="1">
    <source>
        <dbReference type="SAM" id="MobiDB-lite"/>
    </source>
</evidence>
<protein>
    <submittedName>
        <fullName evidence="3">DUF5667 domain-containing protein</fullName>
    </submittedName>
</protein>
<feature type="region of interest" description="Disordered" evidence="1">
    <location>
        <begin position="85"/>
        <end position="121"/>
    </location>
</feature>
<feature type="compositionally biased region" description="Basic and acidic residues" evidence="1">
    <location>
        <begin position="379"/>
        <end position="394"/>
    </location>
</feature>
<organism evidence="3 4">
    <name type="scientific">Streptomyces litchfieldiae</name>
    <dbReference type="NCBI Taxonomy" id="3075543"/>
    <lineage>
        <taxon>Bacteria</taxon>
        <taxon>Bacillati</taxon>
        <taxon>Actinomycetota</taxon>
        <taxon>Actinomycetes</taxon>
        <taxon>Kitasatosporales</taxon>
        <taxon>Streptomycetaceae</taxon>
        <taxon>Streptomyces</taxon>
    </lineage>
</organism>
<dbReference type="Proteomes" id="UP001183246">
    <property type="component" value="Unassembled WGS sequence"/>
</dbReference>
<evidence type="ECO:0000313" key="4">
    <source>
        <dbReference type="Proteomes" id="UP001183246"/>
    </source>
</evidence>
<accession>A0ABU2MPK4</accession>
<name>A0ABU2MPK4_9ACTN</name>
<proteinExistence type="predicted"/>
<evidence type="ECO:0000313" key="3">
    <source>
        <dbReference type="EMBL" id="MDT0343440.1"/>
    </source>
</evidence>
<feature type="compositionally biased region" description="Basic and acidic residues" evidence="1">
    <location>
        <begin position="336"/>
        <end position="345"/>
    </location>
</feature>
<evidence type="ECO:0000259" key="2">
    <source>
        <dbReference type="Pfam" id="PF18915"/>
    </source>
</evidence>
<feature type="region of interest" description="Disordered" evidence="1">
    <location>
        <begin position="303"/>
        <end position="419"/>
    </location>
</feature>
<dbReference type="InterPro" id="IPR043725">
    <property type="entry name" value="DUF5667"/>
</dbReference>
<dbReference type="EMBL" id="JAVREL010000005">
    <property type="protein sequence ID" value="MDT0343440.1"/>
    <property type="molecule type" value="Genomic_DNA"/>
</dbReference>
<sequence length="419" mass="44544">MIGSVSANRRANAFAHLLNESRLDQPRLGDGETAGEPPVDGGEQAALLSVVDRLTALPRPELEAETRTAQRARLVAAMEAAFDAPGDPAKAARRGDRVPGQRRAPGIGGAHRAPPGFRRGRLWPRTRLSKGLAAGGLTMGVAAAGFGGVAAASSDALPGDTLYGLKRGMEDLHLDFTSGDADRGRVYLDHASTRLNEARRLLERGRSGELDHEELDAIRRALTSMRDDAAEGHRLLSQAYQSNGSIDPIRSLSAFSDGHRDTWAQVRDRLPVQLHDVSTDVTDVFQAMDEDIAPLASLLPEEPANVSSAGASDRAPDQPPTHPEHSRPATTPDSRSTGDRDDARSETASPAESAEESHGLLEGAGLLEPSTPENGTGAESRDTTRSGEPDRTLPDADITVPPLVEDLLPSLGLDVEKER</sequence>
<dbReference type="Pfam" id="PF18915">
    <property type="entry name" value="DUF5667"/>
    <property type="match status" value="1"/>
</dbReference>
<reference evidence="4" key="1">
    <citation type="submission" date="2023-07" db="EMBL/GenBank/DDBJ databases">
        <title>30 novel species of actinomycetes from the DSMZ collection.</title>
        <authorList>
            <person name="Nouioui I."/>
        </authorList>
    </citation>
    <scope>NUCLEOTIDE SEQUENCE [LARGE SCALE GENOMIC DNA]</scope>
    <source>
        <strain evidence="4">DSM 44938</strain>
    </source>
</reference>
<feature type="domain" description="DUF5667" evidence="2">
    <location>
        <begin position="156"/>
        <end position="246"/>
    </location>
</feature>